<evidence type="ECO:0000256" key="1">
    <source>
        <dbReference type="SAM" id="MobiDB-lite"/>
    </source>
</evidence>
<keyword evidence="4" id="KW-1185">Reference proteome</keyword>
<evidence type="ECO:0000313" key="4">
    <source>
        <dbReference type="Proteomes" id="UP000315369"/>
    </source>
</evidence>
<accession>A0A540WNK4</accession>
<dbReference type="RefSeq" id="WP_141647645.1">
    <property type="nucleotide sequence ID" value="NZ_VIFM01000245.1"/>
</dbReference>
<evidence type="ECO:0000313" key="3">
    <source>
        <dbReference type="EMBL" id="TQF10580.1"/>
    </source>
</evidence>
<reference evidence="3 4" key="1">
    <citation type="submission" date="2019-06" db="EMBL/GenBank/DDBJ databases">
        <authorList>
            <person name="Livingstone P."/>
            <person name="Whitworth D."/>
        </authorList>
    </citation>
    <scope>NUCLEOTIDE SEQUENCE [LARGE SCALE GENOMIC DNA]</scope>
    <source>
        <strain evidence="3 4">AM401</strain>
    </source>
</reference>
<protein>
    <submittedName>
        <fullName evidence="3">Uncharacterized protein</fullName>
    </submittedName>
</protein>
<comment type="caution">
    <text evidence="3">The sequence shown here is derived from an EMBL/GenBank/DDBJ whole genome shotgun (WGS) entry which is preliminary data.</text>
</comment>
<feature type="region of interest" description="Disordered" evidence="1">
    <location>
        <begin position="109"/>
        <end position="136"/>
    </location>
</feature>
<dbReference type="Proteomes" id="UP000315369">
    <property type="component" value="Unassembled WGS sequence"/>
</dbReference>
<feature type="signal peptide" evidence="2">
    <location>
        <begin position="1"/>
        <end position="22"/>
    </location>
</feature>
<feature type="region of interest" description="Disordered" evidence="1">
    <location>
        <begin position="25"/>
        <end position="44"/>
    </location>
</feature>
<dbReference type="EMBL" id="VIFM01000245">
    <property type="protein sequence ID" value="TQF10580.1"/>
    <property type="molecule type" value="Genomic_DNA"/>
</dbReference>
<organism evidence="3 4">
    <name type="scientific">Myxococcus llanfairpwllgwyngyllgogerychwyrndrobwllllantysiliogogogochensis</name>
    <dbReference type="NCBI Taxonomy" id="2590453"/>
    <lineage>
        <taxon>Bacteria</taxon>
        <taxon>Pseudomonadati</taxon>
        <taxon>Myxococcota</taxon>
        <taxon>Myxococcia</taxon>
        <taxon>Myxococcales</taxon>
        <taxon>Cystobacterineae</taxon>
        <taxon>Myxococcaceae</taxon>
        <taxon>Myxococcus</taxon>
    </lineage>
</organism>
<sequence length="136" mass="14539">MKRWTQHLLLGLLLSTPPLALAVDTQASGDSARPSPAPDAEGTLRAFSGPVLETAPGTLFVTGPSGASIPIRVTHQTRIAGETVPRDQDIETYLRENLKPGRSVRVQFDVRPFSDGTPQNVASTVEPKTSRESPSP</sequence>
<gene>
    <name evidence="3" type="ORF">FJV41_38750</name>
</gene>
<name>A0A540WNK4_9BACT</name>
<dbReference type="AlphaFoldDB" id="A0A540WNK4"/>
<evidence type="ECO:0000256" key="2">
    <source>
        <dbReference type="SAM" id="SignalP"/>
    </source>
</evidence>
<proteinExistence type="predicted"/>
<keyword evidence="2" id="KW-0732">Signal</keyword>
<feature type="compositionally biased region" description="Polar residues" evidence="1">
    <location>
        <begin position="116"/>
        <end position="136"/>
    </location>
</feature>
<dbReference type="OrthoDB" id="9959190at2"/>
<feature type="chain" id="PRO_5022154959" evidence="2">
    <location>
        <begin position="23"/>
        <end position="136"/>
    </location>
</feature>